<accession>A0A9E6Y283</accession>
<dbReference type="InterPro" id="IPR029068">
    <property type="entry name" value="Glyas_Bleomycin-R_OHBP_Dase"/>
</dbReference>
<dbReference type="PANTHER" id="PTHR34109:SF1">
    <property type="entry name" value="VOC DOMAIN-CONTAINING PROTEIN"/>
    <property type="match status" value="1"/>
</dbReference>
<organism evidence="2 3">
    <name type="scientific">Capillimicrobium parvum</name>
    <dbReference type="NCBI Taxonomy" id="2884022"/>
    <lineage>
        <taxon>Bacteria</taxon>
        <taxon>Bacillati</taxon>
        <taxon>Actinomycetota</taxon>
        <taxon>Thermoleophilia</taxon>
        <taxon>Solirubrobacterales</taxon>
        <taxon>Capillimicrobiaceae</taxon>
        <taxon>Capillimicrobium</taxon>
    </lineage>
</organism>
<dbReference type="Proteomes" id="UP001162834">
    <property type="component" value="Chromosome"/>
</dbReference>
<dbReference type="PANTHER" id="PTHR34109">
    <property type="entry name" value="BNAUNNG04460D PROTEIN-RELATED"/>
    <property type="match status" value="1"/>
</dbReference>
<proteinExistence type="predicted"/>
<evidence type="ECO:0000313" key="2">
    <source>
        <dbReference type="EMBL" id="UGS38076.1"/>
    </source>
</evidence>
<reference evidence="2" key="1">
    <citation type="journal article" date="2022" name="Int. J. Syst. Evol. Microbiol.">
        <title>Pseudomonas aegrilactucae sp. nov. and Pseudomonas morbosilactucae sp. nov., pathogens causing bacterial rot of lettuce in Japan.</title>
        <authorList>
            <person name="Sawada H."/>
            <person name="Fujikawa T."/>
            <person name="Satou M."/>
        </authorList>
    </citation>
    <scope>NUCLEOTIDE SEQUENCE</scope>
    <source>
        <strain evidence="2">0166_1</strain>
    </source>
</reference>
<name>A0A9E6Y283_9ACTN</name>
<feature type="domain" description="VOC" evidence="1">
    <location>
        <begin position="7"/>
        <end position="132"/>
    </location>
</feature>
<evidence type="ECO:0000313" key="3">
    <source>
        <dbReference type="Proteomes" id="UP001162834"/>
    </source>
</evidence>
<dbReference type="AlphaFoldDB" id="A0A9E6Y283"/>
<dbReference type="RefSeq" id="WP_259312108.1">
    <property type="nucleotide sequence ID" value="NZ_CP087164.1"/>
</dbReference>
<gene>
    <name evidence="2" type="ORF">DSM104329_04498</name>
</gene>
<dbReference type="EMBL" id="CP087164">
    <property type="protein sequence ID" value="UGS38076.1"/>
    <property type="molecule type" value="Genomic_DNA"/>
</dbReference>
<dbReference type="KEGG" id="sbae:DSM104329_04498"/>
<protein>
    <recommendedName>
        <fullName evidence="1">VOC domain-containing protein</fullName>
    </recommendedName>
</protein>
<dbReference type="Gene3D" id="3.10.180.10">
    <property type="entry name" value="2,3-Dihydroxybiphenyl 1,2-Dioxygenase, domain 1"/>
    <property type="match status" value="1"/>
</dbReference>
<keyword evidence="3" id="KW-1185">Reference proteome</keyword>
<dbReference type="InterPro" id="IPR004360">
    <property type="entry name" value="Glyas_Fos-R_dOase_dom"/>
</dbReference>
<evidence type="ECO:0000259" key="1">
    <source>
        <dbReference type="PROSITE" id="PS51819"/>
    </source>
</evidence>
<sequence length="133" mass="14070">MTDTALTLGWTIVYVDDPAAASEFYQRTFGLRGEFVAPGGEYAQLDTGTTKLAFAAYALGENNFPGGVRRATSDGPPANVELALVTEDVDGAYARAIEAGCTALSEPADQPHGQRVGWLRDPFGTLIEIASPM</sequence>
<dbReference type="PROSITE" id="PS51819">
    <property type="entry name" value="VOC"/>
    <property type="match status" value="1"/>
</dbReference>
<dbReference type="Pfam" id="PF00903">
    <property type="entry name" value="Glyoxalase"/>
    <property type="match status" value="1"/>
</dbReference>
<dbReference type="SUPFAM" id="SSF54593">
    <property type="entry name" value="Glyoxalase/Bleomycin resistance protein/Dihydroxybiphenyl dioxygenase"/>
    <property type="match status" value="1"/>
</dbReference>
<dbReference type="InterPro" id="IPR037523">
    <property type="entry name" value="VOC_core"/>
</dbReference>